<comment type="caution">
    <text evidence="1">The sequence shown here is derived from an EMBL/GenBank/DDBJ whole genome shotgun (WGS) entry which is preliminary data.</text>
</comment>
<reference evidence="1" key="2">
    <citation type="journal article" date="2021" name="Microbiome">
        <title>Successional dynamics and alternative stable states in a saline activated sludge microbial community over 9 years.</title>
        <authorList>
            <person name="Wang Y."/>
            <person name="Ye J."/>
            <person name="Ju F."/>
            <person name="Liu L."/>
            <person name="Boyd J.A."/>
            <person name="Deng Y."/>
            <person name="Parks D.H."/>
            <person name="Jiang X."/>
            <person name="Yin X."/>
            <person name="Woodcroft B.J."/>
            <person name="Tyson G.W."/>
            <person name="Hugenholtz P."/>
            <person name="Polz M.F."/>
            <person name="Zhang T."/>
        </authorList>
    </citation>
    <scope>NUCLEOTIDE SEQUENCE</scope>
    <source>
        <strain evidence="1">HKST-UBA79</strain>
    </source>
</reference>
<sequence length="82" mass="9297">MDENINTQQTPVSEAHAFVCPNCGQIEQDDVAFLCNSCEQKDLEYRDGIYLCPECMIEGENFQCMKCDSKNVKMIPPITEEA</sequence>
<name>A0A955EC10_UNCKA</name>
<protein>
    <recommendedName>
        <fullName evidence="3">DUF1610 domain-containing protein</fullName>
    </recommendedName>
</protein>
<dbReference type="EMBL" id="JAGQNX010000042">
    <property type="protein sequence ID" value="MCA9308157.1"/>
    <property type="molecule type" value="Genomic_DNA"/>
</dbReference>
<evidence type="ECO:0000313" key="1">
    <source>
        <dbReference type="EMBL" id="MCA9308157.1"/>
    </source>
</evidence>
<proteinExistence type="predicted"/>
<reference evidence="1" key="1">
    <citation type="submission" date="2020-04" db="EMBL/GenBank/DDBJ databases">
        <authorList>
            <person name="Zhang T."/>
        </authorList>
    </citation>
    <scope>NUCLEOTIDE SEQUENCE</scope>
    <source>
        <strain evidence="1">HKST-UBA79</strain>
    </source>
</reference>
<evidence type="ECO:0000313" key="2">
    <source>
        <dbReference type="Proteomes" id="UP000740557"/>
    </source>
</evidence>
<dbReference type="Proteomes" id="UP000740557">
    <property type="component" value="Unassembled WGS sequence"/>
</dbReference>
<accession>A0A955EC10</accession>
<evidence type="ECO:0008006" key="3">
    <source>
        <dbReference type="Google" id="ProtNLM"/>
    </source>
</evidence>
<organism evidence="1 2">
    <name type="scientific">candidate division WWE3 bacterium</name>
    <dbReference type="NCBI Taxonomy" id="2053526"/>
    <lineage>
        <taxon>Bacteria</taxon>
        <taxon>Katanobacteria</taxon>
    </lineage>
</organism>
<dbReference type="AlphaFoldDB" id="A0A955EC10"/>
<gene>
    <name evidence="1" type="ORF">KC980_01465</name>
</gene>